<dbReference type="EMBL" id="FIGB01000002">
    <property type="protein sequence ID" value="CYU41374.1"/>
    <property type="molecule type" value="Genomic_DNA"/>
</dbReference>
<accession>A0A0Z8DCV3</accession>
<protein>
    <submittedName>
        <fullName evidence="1">Alpha-L-Rha alpha-1,3-L-rhamnosyltransferase</fullName>
    </submittedName>
    <submittedName>
        <fullName evidence="2">RgpFc protein</fullName>
    </submittedName>
</protein>
<dbReference type="Pfam" id="PF05045">
    <property type="entry name" value="RgpF"/>
    <property type="match status" value="1"/>
</dbReference>
<dbReference type="Proteomes" id="UP000250181">
    <property type="component" value="Chromosome"/>
</dbReference>
<proteinExistence type="predicted"/>
<name>A0A0Z8DCV3_STRSU</name>
<evidence type="ECO:0000313" key="4">
    <source>
        <dbReference type="Proteomes" id="UP000250181"/>
    </source>
</evidence>
<evidence type="ECO:0000313" key="3">
    <source>
        <dbReference type="Proteomes" id="UP000073390"/>
    </source>
</evidence>
<reference evidence="1 4" key="2">
    <citation type="submission" date="2016-10" db="EMBL/GenBank/DDBJ databases">
        <authorList>
            <person name="Zou G."/>
            <person name="Zhou R."/>
        </authorList>
    </citation>
    <scope>NUCLEOTIDE SEQUENCE [LARGE SCALE GENOMIC DNA]</scope>
    <source>
        <strain evidence="1 4">0061</strain>
    </source>
</reference>
<dbReference type="EMBL" id="CP017666">
    <property type="protein sequence ID" value="AWX95700.1"/>
    <property type="molecule type" value="Genomic_DNA"/>
</dbReference>
<dbReference type="InterPro" id="IPR007739">
    <property type="entry name" value="RgpF"/>
</dbReference>
<dbReference type="Proteomes" id="UP000073390">
    <property type="component" value="Unassembled WGS sequence"/>
</dbReference>
<dbReference type="RefSeq" id="WP_044769349.1">
    <property type="nucleotide sequence ID" value="NZ_CECY01000027.1"/>
</dbReference>
<evidence type="ECO:0000313" key="1">
    <source>
        <dbReference type="EMBL" id="AWX95700.1"/>
    </source>
</evidence>
<gene>
    <name evidence="2" type="primary">rgpF</name>
    <name evidence="1" type="ORF">BKM66_05930</name>
    <name evidence="2" type="ORF">ERS132389_00820</name>
</gene>
<sequence length="581" mass="68282">MKRLLLYVHYNKYDNLSSHVVYQLEKMRPLFEEVLFISNSKLSKLDQERLETSGLITDFLQRKNSGFDFVAWKDGFQKLGFEHVSSYDSVTIMNDTCYGPIWDIKEVFECFENDLSTDFWGMTNHRATERFKEHLQSYFVTFKKQVVQSPKFKNFWSNVREYTIVQDVIDYLESPVTNIFVDAGFNYKAVFDTTAEQLHHMPLPDFSYYNVAKVIEKRVPFIKVKALEGNPQQTSFVIDELAQISEYPTELIVEHMSNMFTPAAYNLLKYKYLDKNIQPEFLDKKVAIHLHTYYVDLLESFLDIFSTFTFEYDLYLTTDKEDKAEQIREILSKSEAIASVHVTGNRGRDVLPMLKLKEQLSNYDFIGHFHTKKSLEAEFWAGESWRRELLEMLVKPSDAIVSQLAQNDKLGLVIADIPTYFRYISLDPFYEGVLSTDMNTLWKRMKMKKDLDFQEFSTYVMSYGTYVWFRYDALKPLFDIDIQDEEVPEEPLPLATILHSIERMLVYIAWGNDYDFLISKNPVTLPPFVDVTLLNKREGIRFNPVAPVDFTYFGGLTGALKYFFFINKSIAKYVIKRLLKR</sequence>
<dbReference type="AlphaFoldDB" id="A0A0Z8DCV3"/>
<reference evidence="2 3" key="1">
    <citation type="submission" date="2016-02" db="EMBL/GenBank/DDBJ databases">
        <authorList>
            <consortium name="Pathogen Informatics"/>
        </authorList>
    </citation>
    <scope>NUCLEOTIDE SEQUENCE [LARGE SCALE GENOMIC DNA]</scope>
    <source>
        <strain evidence="2 3">LSS27</strain>
    </source>
</reference>
<organism evidence="1 4">
    <name type="scientific">Streptococcus suis</name>
    <dbReference type="NCBI Taxonomy" id="1307"/>
    <lineage>
        <taxon>Bacteria</taxon>
        <taxon>Bacillati</taxon>
        <taxon>Bacillota</taxon>
        <taxon>Bacilli</taxon>
        <taxon>Lactobacillales</taxon>
        <taxon>Streptococcaceae</taxon>
        <taxon>Streptococcus</taxon>
    </lineage>
</organism>
<evidence type="ECO:0000313" key="2">
    <source>
        <dbReference type="EMBL" id="CYU41374.1"/>
    </source>
</evidence>